<keyword evidence="4" id="KW-0539">Nucleus</keyword>
<dbReference type="Pfam" id="PF08572">
    <property type="entry name" value="PRP3"/>
    <property type="match status" value="1"/>
</dbReference>
<reference evidence="8 9" key="1">
    <citation type="submission" date="2016-02" db="EMBL/GenBank/DDBJ databases">
        <title>Complete genome sequence and transcriptome regulation of the pentose utilising yeast Sugiyamaella lignohabitans.</title>
        <authorList>
            <person name="Bellasio M."/>
            <person name="Peymann A."/>
            <person name="Valli M."/>
            <person name="Sipitzky M."/>
            <person name="Graf A."/>
            <person name="Sauer M."/>
            <person name="Marx H."/>
            <person name="Mattanovich D."/>
        </authorList>
    </citation>
    <scope>NUCLEOTIDE SEQUENCE [LARGE SCALE GENOMIC DNA]</scope>
    <source>
        <strain evidence="8 9">CBS 10342</strain>
    </source>
</reference>
<dbReference type="PANTHER" id="PTHR14212">
    <property type="entry name" value="U4/U6-ASSOCIATED RNA SPLICING FACTOR-RELATED"/>
    <property type="match status" value="1"/>
</dbReference>
<evidence type="ECO:0000256" key="3">
    <source>
        <dbReference type="ARBA" id="ARBA00023187"/>
    </source>
</evidence>
<dbReference type="GeneID" id="30035658"/>
<feature type="domain" description="Pre-mRNA-splicing factor 3" evidence="7">
    <location>
        <begin position="206"/>
        <end position="426"/>
    </location>
</feature>
<keyword evidence="2" id="KW-0507">mRNA processing</keyword>
<dbReference type="GO" id="GO:0000398">
    <property type="term" value="P:mRNA splicing, via spliceosome"/>
    <property type="evidence" value="ECO:0007669"/>
    <property type="project" value="InterPro"/>
</dbReference>
<evidence type="ECO:0000259" key="7">
    <source>
        <dbReference type="Pfam" id="PF08572"/>
    </source>
</evidence>
<dbReference type="EMBL" id="CP014503">
    <property type="protein sequence ID" value="ANB15967.1"/>
    <property type="molecule type" value="Genomic_DNA"/>
</dbReference>
<dbReference type="Proteomes" id="UP000189580">
    <property type="component" value="Chromosome b"/>
</dbReference>
<sequence length="581" mass="64750">MKRGPLESTPDEGTGTPPKKPRTGDLSGIKSQGNIDRIAEAKARVAALALKNKAKLVVGTKENSINSGGTASDPGENNGTNSSQTSRNGNHGIGQQASKSTASSAAELMAKIRQRRAQLEAATQSSGPKSASPAQSSHSTPDNNKSGSRASATALKRGPGLSTPLHPILLEASSVSTTVNESKPNLYLAKEDPQPSVNDLNEPEANPYFDSLVATKTSFDSRRKRGLAFNPHGKYIRRAEEERHQLQLDALKKKIEQAKTKASNSGLLDADIVAGERAFKPSPPPLVEWWDEPLVINPDDGYSEVDERQEEHFLSPEVITQYIQHPIPIVAPWEKSLPKQVRLHLTKRETKRMRKNDRAERHKEAQDRIRLGLDPAPPPKIKPSNVMSVFANEAIRDPTLMELRAKTEVAQRKEKHEQDNQSRKLTSEQQYEKWIAKSEREKSKGIYCAAFRIDKLSDGRHKFLVNYNAKHLLLNGMTIFNPKFCLVIVEGGFLNIKKFSKLLLGRIKWTEHAPPRANDPPLSPEDIPDLSSNRCVLVWHGQIKSSRFQKWTLNDAETEQDAKDILSRHNCEHFWVEARVL</sequence>
<dbReference type="PANTHER" id="PTHR14212:SF0">
    <property type="entry name" value="U4_U6 SMALL NUCLEAR RIBONUCLEOPROTEIN PRP3"/>
    <property type="match status" value="1"/>
</dbReference>
<dbReference type="CDD" id="cd24162">
    <property type="entry name" value="Prp3_C"/>
    <property type="match status" value="1"/>
</dbReference>
<comment type="subcellular location">
    <subcellularLocation>
        <location evidence="1">Nucleus</location>
    </subcellularLocation>
</comment>
<dbReference type="GO" id="GO:0046540">
    <property type="term" value="C:U4/U6 x U5 tri-snRNP complex"/>
    <property type="evidence" value="ECO:0007669"/>
    <property type="project" value="InterPro"/>
</dbReference>
<evidence type="ECO:0000256" key="1">
    <source>
        <dbReference type="ARBA" id="ARBA00004123"/>
    </source>
</evidence>
<dbReference type="KEGG" id="slb:AWJ20_3616"/>
<feature type="compositionally biased region" description="Low complexity" evidence="5">
    <location>
        <begin position="97"/>
        <end position="106"/>
    </location>
</feature>
<feature type="compositionally biased region" description="Polar residues" evidence="5">
    <location>
        <begin position="173"/>
        <end position="183"/>
    </location>
</feature>
<dbReference type="InterPro" id="IPR027104">
    <property type="entry name" value="Prp3"/>
</dbReference>
<feature type="compositionally biased region" description="Polar residues" evidence="5">
    <location>
        <begin position="121"/>
        <end position="151"/>
    </location>
</feature>
<organism evidence="8 9">
    <name type="scientific">Sugiyamaella lignohabitans</name>
    <dbReference type="NCBI Taxonomy" id="796027"/>
    <lineage>
        <taxon>Eukaryota</taxon>
        <taxon>Fungi</taxon>
        <taxon>Dikarya</taxon>
        <taxon>Ascomycota</taxon>
        <taxon>Saccharomycotina</taxon>
        <taxon>Dipodascomycetes</taxon>
        <taxon>Dipodascales</taxon>
        <taxon>Trichomonascaceae</taxon>
        <taxon>Sugiyamaella</taxon>
    </lineage>
</organism>
<evidence type="ECO:0000256" key="2">
    <source>
        <dbReference type="ARBA" id="ARBA00022664"/>
    </source>
</evidence>
<evidence type="ECO:0000313" key="9">
    <source>
        <dbReference type="Proteomes" id="UP000189580"/>
    </source>
</evidence>
<keyword evidence="9" id="KW-1185">Reference proteome</keyword>
<dbReference type="InterPro" id="IPR010541">
    <property type="entry name" value="Prp3_C"/>
</dbReference>
<proteinExistence type="predicted"/>
<gene>
    <name evidence="8" type="primary">PRP3</name>
    <name evidence="8" type="ORF">AWJ20_3616</name>
</gene>
<dbReference type="RefSeq" id="XP_018738444.1">
    <property type="nucleotide sequence ID" value="XM_018880645.1"/>
</dbReference>
<evidence type="ECO:0000313" key="8">
    <source>
        <dbReference type="EMBL" id="ANB15967.1"/>
    </source>
</evidence>
<accession>A0A170QY79</accession>
<protein>
    <submittedName>
        <fullName evidence="8">Prp3p</fullName>
    </submittedName>
</protein>
<keyword evidence="3" id="KW-0508">mRNA splicing</keyword>
<evidence type="ECO:0000256" key="5">
    <source>
        <dbReference type="SAM" id="MobiDB-lite"/>
    </source>
</evidence>
<dbReference type="AlphaFoldDB" id="A0A170QY79"/>
<dbReference type="OrthoDB" id="10264544at2759"/>
<evidence type="ECO:0000259" key="6">
    <source>
        <dbReference type="Pfam" id="PF06544"/>
    </source>
</evidence>
<feature type="region of interest" description="Disordered" evidence="5">
    <location>
        <begin position="408"/>
        <end position="429"/>
    </location>
</feature>
<feature type="compositionally biased region" description="Polar residues" evidence="5">
    <location>
        <begin position="61"/>
        <end position="96"/>
    </location>
</feature>
<dbReference type="InterPro" id="IPR013881">
    <property type="entry name" value="Pre-mRNA_splic_Prp3_dom"/>
</dbReference>
<evidence type="ECO:0000256" key="4">
    <source>
        <dbReference type="ARBA" id="ARBA00023242"/>
    </source>
</evidence>
<feature type="domain" description="Small nuclear ribonucleoprotein Prp3 C-terminal" evidence="6">
    <location>
        <begin position="450"/>
        <end position="577"/>
    </location>
</feature>
<dbReference type="Pfam" id="PF06544">
    <property type="entry name" value="Prp3_C"/>
    <property type="match status" value="1"/>
</dbReference>
<name>A0A170QY79_9ASCO</name>
<feature type="region of interest" description="Disordered" evidence="5">
    <location>
        <begin position="52"/>
        <end position="196"/>
    </location>
</feature>
<feature type="region of interest" description="Disordered" evidence="5">
    <location>
        <begin position="1"/>
        <end position="32"/>
    </location>
</feature>